<sequence length="621" mass="74157">MVVTKHFATHGKKYRRRLIKYILNPDKTDNLKLVSDFGMSNYLDFPSYEEMVEMYNVNFTNNDKLYESRNDRQEKHQQNIHSHHLIQSFSPEDNLTPEEINRIGYDTMMELTGGRFKFIVATHTDKDHVHNHILINAIDSNSDKKLIWNYALERNLRMISDRISKIAGAKIIEKRFSYRDYQKYRQSSHKFELKQRLYFLMQHSKSFDDFLEKAVQLHVHIDFSQKHSRFMMRDRAMTKPIRGRQLSKRDLYDEEFFRTHFAKHEIESRLEFLLNRVNFLEELLTKAKELNLTIDLKQKNVIFILEENGKQFSLSHKKISDKKLYDVNFFQDYFKNKEVGDSEGLENLQEQYHAFQEERDKEKVATEEIEEAFEEFKKKRDAVHEFEVELAGHQIEKLVDEGVYIKVSFGVKQSGFIFIPNYQLDIIEEDNQKKYKVYIRETTSYFVYNKEHSDKNQYIKGRTLIRQLTNDSRAIPYRRPTVERLQEKITEINLLIELTETDKRYQDVKDELVAEIVELDVKLNQTNEKIAILNKMAEVLINLKSDDPNSRKLARYDFSKLNLTESITLEQVTEEIRVLQEDLGHYLDEYEGLARKLETFVKILNTNKQTEHEFHGDIALE</sequence>
<dbReference type="InterPro" id="IPR005094">
    <property type="entry name" value="Endonuclease_MobA/VirD2"/>
</dbReference>
<dbReference type="RefSeq" id="WP_024390794.1">
    <property type="nucleotide sequence ID" value="NZ_ALLE01000041.1"/>
</dbReference>
<feature type="domain" description="Group II intron-interrupted relaxase LtrB C-terminal" evidence="3">
    <location>
        <begin position="483"/>
        <end position="605"/>
    </location>
</feature>
<organism evidence="5 6">
    <name type="scientific">Streptococcus suis 6407</name>
    <dbReference type="NCBI Taxonomy" id="1214179"/>
    <lineage>
        <taxon>Bacteria</taxon>
        <taxon>Bacillati</taxon>
        <taxon>Bacillota</taxon>
        <taxon>Bacilli</taxon>
        <taxon>Lactobacillales</taxon>
        <taxon>Streptococcaceae</taxon>
        <taxon>Streptococcus</taxon>
    </lineage>
</organism>
<evidence type="ECO:0000313" key="5">
    <source>
        <dbReference type="EMBL" id="AIG43021.1"/>
    </source>
</evidence>
<dbReference type="HOGENOM" id="CLU_031118_3_1_9"/>
<dbReference type="AlphaFoldDB" id="A0A075SHY0"/>
<dbReference type="InterPro" id="IPR048299">
    <property type="entry name" value="LtrB_central"/>
</dbReference>
<feature type="domain" description="MobA/VirD2-like nuclease" evidence="2">
    <location>
        <begin position="49"/>
        <end position="165"/>
    </location>
</feature>
<evidence type="ECO:0000259" key="2">
    <source>
        <dbReference type="Pfam" id="PF03432"/>
    </source>
</evidence>
<dbReference type="NCBIfam" id="NF040665">
    <property type="entry name" value="relax_SAG1250"/>
    <property type="match status" value="1"/>
</dbReference>
<reference evidence="5 6" key="1">
    <citation type="journal article" date="2014" name="Genome Announc.">
        <title>Whole-Genome Sequence of Streptococcus suis Serotype 4 Reference Strain 6407.</title>
        <authorList>
            <person name="Wang K."/>
            <person name="Chen J."/>
            <person name="Yao H."/>
            <person name="Lu C."/>
        </authorList>
    </citation>
    <scope>NUCLEOTIDE SEQUENCE [LARGE SCALE GENOMIC DNA]</scope>
    <source>
        <strain evidence="5">6407</strain>
    </source>
</reference>
<dbReference type="Proteomes" id="UP000028185">
    <property type="component" value="Chromosome"/>
</dbReference>
<dbReference type="Pfam" id="PF20874">
    <property type="entry name" value="Relaxase_M"/>
    <property type="match status" value="1"/>
</dbReference>
<feature type="coiled-coil region" evidence="1">
    <location>
        <begin position="345"/>
        <end position="375"/>
    </location>
</feature>
<dbReference type="Pfam" id="PF11083">
    <property type="entry name" value="Relaxase_C"/>
    <property type="match status" value="1"/>
</dbReference>
<evidence type="ECO:0000259" key="3">
    <source>
        <dbReference type="Pfam" id="PF11083"/>
    </source>
</evidence>
<feature type="coiled-coil region" evidence="1">
    <location>
        <begin position="263"/>
        <end position="300"/>
    </location>
</feature>
<evidence type="ECO:0000313" key="6">
    <source>
        <dbReference type="Proteomes" id="UP000028185"/>
    </source>
</evidence>
<protein>
    <submittedName>
        <fullName evidence="5">Relaxase</fullName>
    </submittedName>
</protein>
<accession>A0A075SHY0</accession>
<evidence type="ECO:0000256" key="1">
    <source>
        <dbReference type="SAM" id="Coils"/>
    </source>
</evidence>
<name>A0A075SHY0_STRSU</name>
<dbReference type="InterPro" id="IPR021112">
    <property type="entry name" value="LtrB_C"/>
</dbReference>
<feature type="coiled-coil region" evidence="1">
    <location>
        <begin position="482"/>
        <end position="536"/>
    </location>
</feature>
<keyword evidence="1" id="KW-0175">Coiled coil</keyword>
<dbReference type="Pfam" id="PF03432">
    <property type="entry name" value="Relaxase"/>
    <property type="match status" value="1"/>
</dbReference>
<proteinExistence type="predicted"/>
<dbReference type="EMBL" id="CP008921">
    <property type="protein sequence ID" value="AIG43021.1"/>
    <property type="molecule type" value="Genomic_DNA"/>
</dbReference>
<gene>
    <name evidence="5" type="ORF">ID09_02775</name>
</gene>
<evidence type="ECO:0000259" key="4">
    <source>
        <dbReference type="Pfam" id="PF20874"/>
    </source>
</evidence>
<feature type="domain" description="Group II intron-interrupted relaxase LtrB central" evidence="4">
    <location>
        <begin position="384"/>
        <end position="469"/>
    </location>
</feature>
<dbReference type="PATRIC" id="fig|1214179.4.peg.516"/>